<name>A0A1P8UJA9_9GAMM</name>
<dbReference type="OrthoDB" id="9806939at2"/>
<dbReference type="Gene3D" id="2.40.50.100">
    <property type="match status" value="1"/>
</dbReference>
<dbReference type="Pfam" id="PF25917">
    <property type="entry name" value="BSH_RND"/>
    <property type="match status" value="1"/>
</dbReference>
<feature type="domain" description="Multidrug resistance protein MdtA-like alpha-helical hairpin" evidence="6">
    <location>
        <begin position="105"/>
        <end position="174"/>
    </location>
</feature>
<gene>
    <name evidence="9" type="ORF">BW247_13115</name>
</gene>
<dbReference type="NCBIfam" id="TIGR01730">
    <property type="entry name" value="RND_mfp"/>
    <property type="match status" value="1"/>
</dbReference>
<feature type="coiled-coil region" evidence="4">
    <location>
        <begin position="105"/>
        <end position="132"/>
    </location>
</feature>
<dbReference type="Proteomes" id="UP000243807">
    <property type="component" value="Chromosome"/>
</dbReference>
<dbReference type="EMBL" id="CP019434">
    <property type="protein sequence ID" value="APZ43913.1"/>
    <property type="molecule type" value="Genomic_DNA"/>
</dbReference>
<evidence type="ECO:0000256" key="2">
    <source>
        <dbReference type="ARBA" id="ARBA00009477"/>
    </source>
</evidence>
<evidence type="ECO:0000256" key="4">
    <source>
        <dbReference type="SAM" id="Coils"/>
    </source>
</evidence>
<dbReference type="Gene3D" id="2.40.420.20">
    <property type="match status" value="1"/>
</dbReference>
<dbReference type="RefSeq" id="WP_076837537.1">
    <property type="nucleotide sequence ID" value="NZ_CP019434.1"/>
</dbReference>
<sequence>MQKRIFGWLTVAGMAVALAGCGHSSTDTAKTQGATAQINAQVVTLNTQSLPIYATFPGSVSSSDQVQIASRLTGYVRKVYVHEGQQVKQGALLLRIDPNEAFNAIQQAKAAVAKAQAALSEAKANYDRYQALYQQNAVPEQQFQQFELAYKVAKGNLASAQSALRTANSQWSYSDVRAPFAGVVVSKMIDAGQLATPGQPLLTLQSSGHMQVQVQVDSQAFGHLHLGQSIPVTFDGADFKPHTVQGIVERMVSAADPMTHTHTVKIGLPENSGATSGDYARVRVSLGDQSGILVPESAVRRRAGIEGVFVVGKKGLAAFHMVRLGEKMGDKVVVLAGLVAGDRVVTSAQGDLFNGVKIKGDGA</sequence>
<feature type="domain" description="Multidrug resistance protein MdtA-like C-terminal permuted SH3" evidence="8">
    <location>
        <begin position="292"/>
        <end position="347"/>
    </location>
</feature>
<dbReference type="InterPro" id="IPR058627">
    <property type="entry name" value="MdtA-like_C"/>
</dbReference>
<evidence type="ECO:0000256" key="3">
    <source>
        <dbReference type="ARBA" id="ARBA00022448"/>
    </source>
</evidence>
<organism evidence="9 10">
    <name type="scientific">Acidihalobacter ferrooxydans</name>
    <dbReference type="NCBI Taxonomy" id="1765967"/>
    <lineage>
        <taxon>Bacteria</taxon>
        <taxon>Pseudomonadati</taxon>
        <taxon>Pseudomonadota</taxon>
        <taxon>Gammaproteobacteria</taxon>
        <taxon>Chromatiales</taxon>
        <taxon>Ectothiorhodospiraceae</taxon>
        <taxon>Acidihalobacter</taxon>
    </lineage>
</organism>
<evidence type="ECO:0000256" key="5">
    <source>
        <dbReference type="SAM" id="SignalP"/>
    </source>
</evidence>
<dbReference type="Gene3D" id="1.10.287.470">
    <property type="entry name" value="Helix hairpin bin"/>
    <property type="match status" value="1"/>
</dbReference>
<dbReference type="Pfam" id="PF25967">
    <property type="entry name" value="RND-MFP_C"/>
    <property type="match status" value="1"/>
</dbReference>
<feature type="domain" description="Multidrug resistance protein MdtA-like barrel-sandwich hybrid" evidence="7">
    <location>
        <begin position="65"/>
        <end position="201"/>
    </location>
</feature>
<keyword evidence="4" id="KW-0175">Coiled coil</keyword>
<dbReference type="KEGG" id="afy:BW247_13115"/>
<feature type="chain" id="PRO_5010159114" evidence="5">
    <location>
        <begin position="20"/>
        <end position="363"/>
    </location>
</feature>
<dbReference type="AlphaFoldDB" id="A0A1P8UJA9"/>
<dbReference type="GO" id="GO:1990281">
    <property type="term" value="C:efflux pump complex"/>
    <property type="evidence" value="ECO:0007669"/>
    <property type="project" value="TreeGrafter"/>
</dbReference>
<dbReference type="InterPro" id="IPR058625">
    <property type="entry name" value="MdtA-like_BSH"/>
</dbReference>
<proteinExistence type="inferred from homology"/>
<feature type="signal peptide" evidence="5">
    <location>
        <begin position="1"/>
        <end position="19"/>
    </location>
</feature>
<dbReference type="STRING" id="1765967.BW247_13115"/>
<dbReference type="PANTHER" id="PTHR30469">
    <property type="entry name" value="MULTIDRUG RESISTANCE PROTEIN MDTA"/>
    <property type="match status" value="1"/>
</dbReference>
<evidence type="ECO:0000313" key="9">
    <source>
        <dbReference type="EMBL" id="APZ43913.1"/>
    </source>
</evidence>
<dbReference type="PROSITE" id="PS51257">
    <property type="entry name" value="PROKAR_LIPOPROTEIN"/>
    <property type="match status" value="1"/>
</dbReference>
<dbReference type="Gene3D" id="2.40.30.170">
    <property type="match status" value="1"/>
</dbReference>
<accession>A0A1P8UJA9</accession>
<evidence type="ECO:0000259" key="7">
    <source>
        <dbReference type="Pfam" id="PF25917"/>
    </source>
</evidence>
<keyword evidence="3" id="KW-0813">Transport</keyword>
<keyword evidence="10" id="KW-1185">Reference proteome</keyword>
<dbReference type="InterPro" id="IPR058624">
    <property type="entry name" value="MdtA-like_HH"/>
</dbReference>
<evidence type="ECO:0000259" key="8">
    <source>
        <dbReference type="Pfam" id="PF25967"/>
    </source>
</evidence>
<comment type="subcellular location">
    <subcellularLocation>
        <location evidence="1">Cell envelope</location>
    </subcellularLocation>
</comment>
<dbReference type="Pfam" id="PF25876">
    <property type="entry name" value="HH_MFP_RND"/>
    <property type="match status" value="1"/>
</dbReference>
<evidence type="ECO:0000259" key="6">
    <source>
        <dbReference type="Pfam" id="PF25876"/>
    </source>
</evidence>
<evidence type="ECO:0000313" key="10">
    <source>
        <dbReference type="Proteomes" id="UP000243807"/>
    </source>
</evidence>
<keyword evidence="5" id="KW-0732">Signal</keyword>
<reference evidence="9 10" key="1">
    <citation type="submission" date="2017-01" db="EMBL/GenBank/DDBJ databases">
        <title>Draft sequence of Acidihalobacter ferrooxidans strain DSM 14175 (strain V8).</title>
        <authorList>
            <person name="Khaleque H.N."/>
            <person name="Ramsay J.P."/>
            <person name="Murphy R.J.T."/>
            <person name="Kaksonen A.H."/>
            <person name="Boxall N.J."/>
            <person name="Watkin E.L.J."/>
        </authorList>
    </citation>
    <scope>NUCLEOTIDE SEQUENCE [LARGE SCALE GENOMIC DNA]</scope>
    <source>
        <strain evidence="9 10">V8</strain>
    </source>
</reference>
<dbReference type="SUPFAM" id="SSF111369">
    <property type="entry name" value="HlyD-like secretion proteins"/>
    <property type="match status" value="1"/>
</dbReference>
<evidence type="ECO:0000256" key="1">
    <source>
        <dbReference type="ARBA" id="ARBA00004196"/>
    </source>
</evidence>
<comment type="similarity">
    <text evidence="2">Belongs to the membrane fusion protein (MFP) (TC 8.A.1) family.</text>
</comment>
<dbReference type="InterPro" id="IPR006143">
    <property type="entry name" value="RND_pump_MFP"/>
</dbReference>
<dbReference type="GO" id="GO:0015562">
    <property type="term" value="F:efflux transmembrane transporter activity"/>
    <property type="evidence" value="ECO:0007669"/>
    <property type="project" value="TreeGrafter"/>
</dbReference>
<protein>
    <submittedName>
        <fullName evidence="9">Uncharacterized protein</fullName>
    </submittedName>
</protein>